<dbReference type="AlphaFoldDB" id="A0AA38U603"/>
<comment type="caution">
    <text evidence="2">The sequence shown here is derived from an EMBL/GenBank/DDBJ whole genome shotgun (WGS) entry which is preliminary data.</text>
</comment>
<feature type="region of interest" description="Disordered" evidence="1">
    <location>
        <begin position="1"/>
        <end position="98"/>
    </location>
</feature>
<proteinExistence type="predicted"/>
<name>A0AA38U603_9ASTR</name>
<protein>
    <submittedName>
        <fullName evidence="2">Uncharacterized protein</fullName>
    </submittedName>
</protein>
<evidence type="ECO:0000313" key="2">
    <source>
        <dbReference type="EMBL" id="KAJ9567175.1"/>
    </source>
</evidence>
<evidence type="ECO:0000313" key="3">
    <source>
        <dbReference type="Proteomes" id="UP001172457"/>
    </source>
</evidence>
<gene>
    <name evidence="2" type="ORF">OSB04_003141</name>
</gene>
<sequence length="180" mass="19906">MSGDLRLLPPATSDVRRPPPPSPAMSGDLRLLPPATSDVRRPPPPSPAMSGDLRLLPPATSDVRRPPPPSPAMSGDLRLLPPATSDVRRLPPPSPAMSDDLTQLIRGKLMSNNTNSSISNFCLKGLLEKDKLTGLNYVDWLRNLRIVLRMENKQRAIEEPLLRHPLPEHLERFGKSMRNV</sequence>
<reference evidence="2" key="1">
    <citation type="submission" date="2023-03" db="EMBL/GenBank/DDBJ databases">
        <title>Chromosome-scale reference genome and RAD-based genetic map of yellow starthistle (Centaurea solstitialis) reveal putative structural variation and QTLs associated with invader traits.</title>
        <authorList>
            <person name="Reatini B."/>
            <person name="Cang F.A."/>
            <person name="Jiang Q."/>
            <person name="Mckibben M.T.W."/>
            <person name="Barker M.S."/>
            <person name="Rieseberg L.H."/>
            <person name="Dlugosch K.M."/>
        </authorList>
    </citation>
    <scope>NUCLEOTIDE SEQUENCE</scope>
    <source>
        <strain evidence="2">CAN-66</strain>
        <tissue evidence="2">Leaf</tissue>
    </source>
</reference>
<dbReference type="Proteomes" id="UP001172457">
    <property type="component" value="Chromosome 1"/>
</dbReference>
<organism evidence="2 3">
    <name type="scientific">Centaurea solstitialis</name>
    <name type="common">yellow star-thistle</name>
    <dbReference type="NCBI Taxonomy" id="347529"/>
    <lineage>
        <taxon>Eukaryota</taxon>
        <taxon>Viridiplantae</taxon>
        <taxon>Streptophyta</taxon>
        <taxon>Embryophyta</taxon>
        <taxon>Tracheophyta</taxon>
        <taxon>Spermatophyta</taxon>
        <taxon>Magnoliopsida</taxon>
        <taxon>eudicotyledons</taxon>
        <taxon>Gunneridae</taxon>
        <taxon>Pentapetalae</taxon>
        <taxon>asterids</taxon>
        <taxon>campanulids</taxon>
        <taxon>Asterales</taxon>
        <taxon>Asteraceae</taxon>
        <taxon>Carduoideae</taxon>
        <taxon>Cardueae</taxon>
        <taxon>Centaureinae</taxon>
        <taxon>Centaurea</taxon>
    </lineage>
</organism>
<keyword evidence="3" id="KW-1185">Reference proteome</keyword>
<accession>A0AA38U603</accession>
<dbReference type="EMBL" id="JARYMX010000001">
    <property type="protein sequence ID" value="KAJ9567175.1"/>
    <property type="molecule type" value="Genomic_DNA"/>
</dbReference>
<evidence type="ECO:0000256" key="1">
    <source>
        <dbReference type="SAM" id="MobiDB-lite"/>
    </source>
</evidence>